<evidence type="ECO:0000256" key="4">
    <source>
        <dbReference type="ARBA" id="ARBA00022989"/>
    </source>
</evidence>
<dbReference type="GO" id="GO:0005886">
    <property type="term" value="C:plasma membrane"/>
    <property type="evidence" value="ECO:0007669"/>
    <property type="project" value="TreeGrafter"/>
</dbReference>
<feature type="transmembrane region" description="Helical" evidence="7">
    <location>
        <begin position="642"/>
        <end position="662"/>
    </location>
</feature>
<evidence type="ECO:0000256" key="6">
    <source>
        <dbReference type="SAM" id="MobiDB-lite"/>
    </source>
</evidence>
<dbReference type="GO" id="GO:0140410">
    <property type="term" value="F:monoatomic cation:bicarbonate symporter activity"/>
    <property type="evidence" value="ECO:0007669"/>
    <property type="project" value="TreeGrafter"/>
</dbReference>
<evidence type="ECO:0000256" key="1">
    <source>
        <dbReference type="ARBA" id="ARBA00004141"/>
    </source>
</evidence>
<comment type="caution">
    <text evidence="8">The sequence shown here is derived from an EMBL/GenBank/DDBJ whole genome shotgun (WGS) entry which is preliminary data.</text>
</comment>
<gene>
    <name evidence="8" type="ORF">HPB51_011670</name>
</gene>
<evidence type="ECO:0000313" key="8">
    <source>
        <dbReference type="EMBL" id="KAH8023227.1"/>
    </source>
</evidence>
<dbReference type="PANTHER" id="PTHR12191:SF37">
    <property type="entry name" value="ZINC TRANSPORTER FOI"/>
    <property type="match status" value="1"/>
</dbReference>
<comment type="similarity">
    <text evidence="2">Belongs to the ZIP transporter (TC 2.A.5) family.</text>
</comment>
<name>A0A9J6DML8_RHIMP</name>
<feature type="compositionally biased region" description="Basic and acidic residues" evidence="6">
    <location>
        <begin position="410"/>
        <end position="423"/>
    </location>
</feature>
<proteinExistence type="inferred from homology"/>
<evidence type="ECO:0000313" key="9">
    <source>
        <dbReference type="Proteomes" id="UP000821866"/>
    </source>
</evidence>
<reference evidence="8" key="1">
    <citation type="journal article" date="2020" name="Cell">
        <title>Large-Scale Comparative Analyses of Tick Genomes Elucidate Their Genetic Diversity and Vector Capacities.</title>
        <authorList>
            <consortium name="Tick Genome and Microbiome Consortium (TIGMIC)"/>
            <person name="Jia N."/>
            <person name="Wang J."/>
            <person name="Shi W."/>
            <person name="Du L."/>
            <person name="Sun Y."/>
            <person name="Zhan W."/>
            <person name="Jiang J.F."/>
            <person name="Wang Q."/>
            <person name="Zhang B."/>
            <person name="Ji P."/>
            <person name="Bell-Sakyi L."/>
            <person name="Cui X.M."/>
            <person name="Yuan T.T."/>
            <person name="Jiang B.G."/>
            <person name="Yang W.F."/>
            <person name="Lam T.T."/>
            <person name="Chang Q.C."/>
            <person name="Ding S.J."/>
            <person name="Wang X.J."/>
            <person name="Zhu J.G."/>
            <person name="Ruan X.D."/>
            <person name="Zhao L."/>
            <person name="Wei J.T."/>
            <person name="Ye R.Z."/>
            <person name="Que T.C."/>
            <person name="Du C.H."/>
            <person name="Zhou Y.H."/>
            <person name="Cheng J.X."/>
            <person name="Dai P.F."/>
            <person name="Guo W.B."/>
            <person name="Han X.H."/>
            <person name="Huang E.J."/>
            <person name="Li L.F."/>
            <person name="Wei W."/>
            <person name="Gao Y.C."/>
            <person name="Liu J.Z."/>
            <person name="Shao H.Z."/>
            <person name="Wang X."/>
            <person name="Wang C.C."/>
            <person name="Yang T.C."/>
            <person name="Huo Q.B."/>
            <person name="Li W."/>
            <person name="Chen H.Y."/>
            <person name="Chen S.E."/>
            <person name="Zhou L.G."/>
            <person name="Ni X.B."/>
            <person name="Tian J.H."/>
            <person name="Sheng Y."/>
            <person name="Liu T."/>
            <person name="Pan Y.S."/>
            <person name="Xia L.Y."/>
            <person name="Li J."/>
            <person name="Zhao F."/>
            <person name="Cao W.C."/>
        </authorList>
    </citation>
    <scope>NUCLEOTIDE SEQUENCE</scope>
    <source>
        <strain evidence="8">Rmic-2018</strain>
    </source>
</reference>
<protein>
    <submittedName>
        <fullName evidence="8">Uncharacterized protein</fullName>
    </submittedName>
</protein>
<feature type="compositionally biased region" description="Polar residues" evidence="6">
    <location>
        <begin position="392"/>
        <end position="402"/>
    </location>
</feature>
<evidence type="ECO:0000256" key="7">
    <source>
        <dbReference type="SAM" id="Phobius"/>
    </source>
</evidence>
<feature type="region of interest" description="Disordered" evidence="6">
    <location>
        <begin position="147"/>
        <end position="206"/>
    </location>
</feature>
<sequence length="763" mass="84028">MRVFSLEDLHQLVANQCQQACLLAGLCQQRRPGHAPASGLCYRAMCFWCHIFLCVLSAVPSLEAKETPERFRDHEYFLRKLFDKYGHDGKMTFEGFEHLLENLGLAHITIRDHDLSAHRPQGANVGFVNHHAHHVHVDGVGATAVVDDHHDHHDHGHGRDSSDHMHASEGDRHARVQRDLSSQDHTEAVDSSNRTEAPSVPKVSATTRTAEVSFEKCLTATEILHTVDTSPEASVINLKDFQQLCPALVYQLDEKHCSEPQLNRHIHHHSDGEEETTVDFKVWMYAFLGVLGISLTGLLSVAIVPLMQKVFYQTLIQFLVGLAVGSLTGDALLHLLPHAMSGHHHDHSEEGGDGENYVWHGLAALGGIYLFLIVERFLSIHSNHKHRKHSPRSNNSIQSNPTPKRLQRSSQDDPSKVVGEKLSQHKQGSYGYVDPSGMEALERLTAVPAEELELSPLGESYMEIMDIRDSELRPKAGMEAQPEKDLLVIVKNGGSKLPTNPRCPPSPLPQDEENNHRQVEKHPICHSSGDQRTEKCHTETLVYRQAGEEHTFMLTVADHHHHRHSHAHSHEVPSSIAAMAWMVIIGDGLHNFSDGLAIGAAFASGLSGGLSTTIAVFCHELPHELGDFAVLLKAGMSVKQAVFYNIVSSVLCLLGMAIGISLGNVHSASSWIFAGVGGMFLYIALVDMPTDEEILHQVVPQPESGSDDDDDNSQLSAAEIATVVALMSSIYGDDVTSGQIWVNQIASKHSMRQGRIMDSSKPA</sequence>
<dbReference type="InterPro" id="IPR003689">
    <property type="entry name" value="ZIP"/>
</dbReference>
<dbReference type="GO" id="GO:0030003">
    <property type="term" value="P:intracellular monoatomic cation homeostasis"/>
    <property type="evidence" value="ECO:0007669"/>
    <property type="project" value="TreeGrafter"/>
</dbReference>
<dbReference type="Proteomes" id="UP000821866">
    <property type="component" value="Chromosome 6"/>
</dbReference>
<feature type="transmembrane region" description="Helical" evidence="7">
    <location>
        <begin position="357"/>
        <end position="378"/>
    </location>
</feature>
<feature type="transmembrane region" description="Helical" evidence="7">
    <location>
        <begin position="668"/>
        <end position="686"/>
    </location>
</feature>
<keyword evidence="5 7" id="KW-0472">Membrane</keyword>
<dbReference type="GO" id="GO:0005385">
    <property type="term" value="F:zinc ion transmembrane transporter activity"/>
    <property type="evidence" value="ECO:0007669"/>
    <property type="project" value="TreeGrafter"/>
</dbReference>
<feature type="compositionally biased region" description="Basic and acidic residues" evidence="6">
    <location>
        <begin position="147"/>
        <end position="188"/>
    </location>
</feature>
<feature type="region of interest" description="Disordered" evidence="6">
    <location>
        <begin position="384"/>
        <end position="434"/>
    </location>
</feature>
<dbReference type="EMBL" id="JABSTU010000008">
    <property type="protein sequence ID" value="KAH8023227.1"/>
    <property type="molecule type" value="Genomic_DNA"/>
</dbReference>
<keyword evidence="3 7" id="KW-0812">Transmembrane</keyword>
<organism evidence="8 9">
    <name type="scientific">Rhipicephalus microplus</name>
    <name type="common">Cattle tick</name>
    <name type="synonym">Boophilus microplus</name>
    <dbReference type="NCBI Taxonomy" id="6941"/>
    <lineage>
        <taxon>Eukaryota</taxon>
        <taxon>Metazoa</taxon>
        <taxon>Ecdysozoa</taxon>
        <taxon>Arthropoda</taxon>
        <taxon>Chelicerata</taxon>
        <taxon>Arachnida</taxon>
        <taxon>Acari</taxon>
        <taxon>Parasitiformes</taxon>
        <taxon>Ixodida</taxon>
        <taxon>Ixodoidea</taxon>
        <taxon>Ixodidae</taxon>
        <taxon>Rhipicephalinae</taxon>
        <taxon>Rhipicephalus</taxon>
        <taxon>Boophilus</taxon>
    </lineage>
</organism>
<dbReference type="InterPro" id="IPR050799">
    <property type="entry name" value="ZIP_Transporter"/>
</dbReference>
<dbReference type="PANTHER" id="PTHR12191">
    <property type="entry name" value="SOLUTE CARRIER FAMILY 39"/>
    <property type="match status" value="1"/>
</dbReference>
<reference evidence="8" key="2">
    <citation type="submission" date="2021-09" db="EMBL/GenBank/DDBJ databases">
        <authorList>
            <person name="Jia N."/>
            <person name="Wang J."/>
            <person name="Shi W."/>
            <person name="Du L."/>
            <person name="Sun Y."/>
            <person name="Zhan W."/>
            <person name="Jiang J."/>
            <person name="Wang Q."/>
            <person name="Zhang B."/>
            <person name="Ji P."/>
            <person name="Sakyi L.B."/>
            <person name="Cui X."/>
            <person name="Yuan T."/>
            <person name="Jiang B."/>
            <person name="Yang W."/>
            <person name="Lam T.T.-Y."/>
            <person name="Chang Q."/>
            <person name="Ding S."/>
            <person name="Wang X."/>
            <person name="Zhu J."/>
            <person name="Ruan X."/>
            <person name="Zhao L."/>
            <person name="Wei J."/>
            <person name="Que T."/>
            <person name="Du C."/>
            <person name="Cheng J."/>
            <person name="Dai P."/>
            <person name="Han X."/>
            <person name="Huang E."/>
            <person name="Gao Y."/>
            <person name="Liu J."/>
            <person name="Shao H."/>
            <person name="Ye R."/>
            <person name="Li L."/>
            <person name="Wei W."/>
            <person name="Wang X."/>
            <person name="Wang C."/>
            <person name="Huo Q."/>
            <person name="Li W."/>
            <person name="Guo W."/>
            <person name="Chen H."/>
            <person name="Chen S."/>
            <person name="Zhou L."/>
            <person name="Zhou L."/>
            <person name="Ni X."/>
            <person name="Tian J."/>
            <person name="Zhou Y."/>
            <person name="Sheng Y."/>
            <person name="Liu T."/>
            <person name="Pan Y."/>
            <person name="Xia L."/>
            <person name="Li J."/>
            <person name="Zhao F."/>
            <person name="Cao W."/>
        </authorList>
    </citation>
    <scope>NUCLEOTIDE SEQUENCE</scope>
    <source>
        <strain evidence="8">Rmic-2018</strain>
        <tissue evidence="8">Larvae</tissue>
    </source>
</reference>
<evidence type="ECO:0000256" key="5">
    <source>
        <dbReference type="ARBA" id="ARBA00023136"/>
    </source>
</evidence>
<feature type="transmembrane region" description="Helical" evidence="7">
    <location>
        <begin position="282"/>
        <end position="306"/>
    </location>
</feature>
<keyword evidence="9" id="KW-1185">Reference proteome</keyword>
<keyword evidence="4 7" id="KW-1133">Transmembrane helix</keyword>
<dbReference type="AlphaFoldDB" id="A0A9J6DML8"/>
<evidence type="ECO:0000256" key="2">
    <source>
        <dbReference type="ARBA" id="ARBA00006939"/>
    </source>
</evidence>
<feature type="region of interest" description="Disordered" evidence="6">
    <location>
        <begin position="495"/>
        <end position="515"/>
    </location>
</feature>
<dbReference type="Pfam" id="PF02535">
    <property type="entry name" value="Zip"/>
    <property type="match status" value="2"/>
</dbReference>
<feature type="transmembrane region" description="Helical" evidence="7">
    <location>
        <begin position="318"/>
        <end position="337"/>
    </location>
</feature>
<evidence type="ECO:0000256" key="3">
    <source>
        <dbReference type="ARBA" id="ARBA00022692"/>
    </source>
</evidence>
<dbReference type="VEuPathDB" id="VectorBase:LOC119171657"/>
<comment type="subcellular location">
    <subcellularLocation>
        <location evidence="1">Membrane</location>
        <topology evidence="1">Multi-pass membrane protein</topology>
    </subcellularLocation>
</comment>
<accession>A0A9J6DML8</accession>
<dbReference type="GO" id="GO:0071578">
    <property type="term" value="P:zinc ion import across plasma membrane"/>
    <property type="evidence" value="ECO:0007669"/>
    <property type="project" value="TreeGrafter"/>
</dbReference>